<dbReference type="Gene3D" id="6.10.140.1950">
    <property type="match status" value="1"/>
</dbReference>
<evidence type="ECO:0000256" key="6">
    <source>
        <dbReference type="NCBIfam" id="TIGR00019"/>
    </source>
</evidence>
<dbReference type="InterPro" id="IPR004373">
    <property type="entry name" value="RF-1"/>
</dbReference>
<dbReference type="InterPro" id="IPR005139">
    <property type="entry name" value="PCRF"/>
</dbReference>
<evidence type="ECO:0000256" key="5">
    <source>
        <dbReference type="HAMAP-Rule" id="MF_00093"/>
    </source>
</evidence>
<keyword evidence="5" id="KW-0963">Cytoplasm</keyword>
<dbReference type="Gene3D" id="3.30.70.1660">
    <property type="match status" value="1"/>
</dbReference>
<dbReference type="Proteomes" id="UP000064967">
    <property type="component" value="Chromosome"/>
</dbReference>
<evidence type="ECO:0000256" key="1">
    <source>
        <dbReference type="ARBA" id="ARBA00002986"/>
    </source>
</evidence>
<keyword evidence="10" id="KW-1185">Reference proteome</keyword>
<dbReference type="NCBIfam" id="NF001859">
    <property type="entry name" value="PRK00591.1"/>
    <property type="match status" value="1"/>
</dbReference>
<dbReference type="InterPro" id="IPR000352">
    <property type="entry name" value="Pep_chain_release_fac_I"/>
</dbReference>
<keyword evidence="3 5" id="KW-0488">Methylation</keyword>
<organism evidence="9 10">
    <name type="scientific">Labilithrix luteola</name>
    <dbReference type="NCBI Taxonomy" id="1391654"/>
    <lineage>
        <taxon>Bacteria</taxon>
        <taxon>Pseudomonadati</taxon>
        <taxon>Myxococcota</taxon>
        <taxon>Polyangia</taxon>
        <taxon>Polyangiales</taxon>
        <taxon>Labilitrichaceae</taxon>
        <taxon>Labilithrix</taxon>
    </lineage>
</organism>
<dbReference type="PROSITE" id="PS00745">
    <property type="entry name" value="RF_PROK_I"/>
    <property type="match status" value="1"/>
</dbReference>
<feature type="modified residue" description="N5-methylglutamine" evidence="5">
    <location>
        <position position="232"/>
    </location>
</feature>
<dbReference type="KEGG" id="llu:AKJ09_07565"/>
<dbReference type="AlphaFoldDB" id="A0A0K1Q5H1"/>
<dbReference type="InterPro" id="IPR045853">
    <property type="entry name" value="Pep_chain_release_fac_I_sf"/>
</dbReference>
<dbReference type="InterPro" id="IPR050057">
    <property type="entry name" value="Prokaryotic/Mito_RF"/>
</dbReference>
<dbReference type="GO" id="GO:0016149">
    <property type="term" value="F:translation release factor activity, codon specific"/>
    <property type="evidence" value="ECO:0007669"/>
    <property type="project" value="UniProtKB-UniRule"/>
</dbReference>
<dbReference type="FunFam" id="3.30.160.20:FF:000004">
    <property type="entry name" value="Peptide chain release factor 1"/>
    <property type="match status" value="1"/>
</dbReference>
<reference evidence="9 10" key="1">
    <citation type="submission" date="2015-08" db="EMBL/GenBank/DDBJ databases">
        <authorList>
            <person name="Babu N.S."/>
            <person name="Beckwith C.J."/>
            <person name="Beseler K.G."/>
            <person name="Brison A."/>
            <person name="Carone J.V."/>
            <person name="Caskin T.P."/>
            <person name="Diamond M."/>
            <person name="Durham M.E."/>
            <person name="Foxe J.M."/>
            <person name="Go M."/>
            <person name="Henderson B.A."/>
            <person name="Jones I.B."/>
            <person name="McGettigan J.A."/>
            <person name="Micheletti S.J."/>
            <person name="Nasrallah M.E."/>
            <person name="Ortiz D."/>
            <person name="Piller C.R."/>
            <person name="Privatt S.R."/>
            <person name="Schneider S.L."/>
            <person name="Sharp S."/>
            <person name="Smith T.C."/>
            <person name="Stanton J.D."/>
            <person name="Ullery H.E."/>
            <person name="Wilson R.J."/>
            <person name="Serrano M.G."/>
            <person name="Buck G."/>
            <person name="Lee V."/>
            <person name="Wang Y."/>
            <person name="Carvalho R."/>
            <person name="Voegtly L."/>
            <person name="Shi R."/>
            <person name="Duckworth R."/>
            <person name="Johnson A."/>
            <person name="Loviza R."/>
            <person name="Walstead R."/>
            <person name="Shah Z."/>
            <person name="Kiflezghi M."/>
            <person name="Wade K."/>
            <person name="Ball S.L."/>
            <person name="Bradley K.W."/>
            <person name="Asai D.J."/>
            <person name="Bowman C.A."/>
            <person name="Russell D.A."/>
            <person name="Pope W.H."/>
            <person name="Jacobs-Sera D."/>
            <person name="Hendrix R.W."/>
            <person name="Hatfull G.F."/>
        </authorList>
    </citation>
    <scope>NUCLEOTIDE SEQUENCE [LARGE SCALE GENOMIC DNA]</scope>
    <source>
        <strain evidence="9 10">DSM 27648</strain>
    </source>
</reference>
<evidence type="ECO:0000313" key="10">
    <source>
        <dbReference type="Proteomes" id="UP000064967"/>
    </source>
</evidence>
<comment type="subcellular location">
    <subcellularLocation>
        <location evidence="5">Cytoplasm</location>
    </subcellularLocation>
</comment>
<evidence type="ECO:0000259" key="8">
    <source>
        <dbReference type="PROSITE" id="PS00745"/>
    </source>
</evidence>
<evidence type="ECO:0000256" key="4">
    <source>
        <dbReference type="ARBA" id="ARBA00022917"/>
    </source>
</evidence>
<dbReference type="NCBIfam" id="TIGR00019">
    <property type="entry name" value="prfA"/>
    <property type="match status" value="1"/>
</dbReference>
<dbReference type="RefSeq" id="WP_146652099.1">
    <property type="nucleotide sequence ID" value="NZ_CP012333.1"/>
</dbReference>
<accession>A0A0K1Q5H1</accession>
<protein>
    <recommendedName>
        <fullName evidence="5 6">Peptide chain release factor 1</fullName>
        <shortName evidence="5">RF-1</shortName>
    </recommendedName>
</protein>
<comment type="similarity">
    <text evidence="2 5">Belongs to the prokaryotic/mitochondrial release factor family.</text>
</comment>
<dbReference type="EMBL" id="CP012333">
    <property type="protein sequence ID" value="AKV00902.1"/>
    <property type="molecule type" value="Genomic_DNA"/>
</dbReference>
<evidence type="ECO:0000256" key="3">
    <source>
        <dbReference type="ARBA" id="ARBA00022481"/>
    </source>
</evidence>
<comment type="function">
    <text evidence="1 5">Peptide chain release factor 1 directs the termination of translation in response to the peptide chain termination codons UAG and UAA.</text>
</comment>
<dbReference type="PANTHER" id="PTHR43804">
    <property type="entry name" value="LD18447P"/>
    <property type="match status" value="1"/>
</dbReference>
<name>A0A0K1Q5H1_9BACT</name>
<evidence type="ECO:0000313" key="9">
    <source>
        <dbReference type="EMBL" id="AKV00902.1"/>
    </source>
</evidence>
<dbReference type="SUPFAM" id="SSF75620">
    <property type="entry name" value="Release factor"/>
    <property type="match status" value="1"/>
</dbReference>
<dbReference type="PANTHER" id="PTHR43804:SF7">
    <property type="entry name" value="LD18447P"/>
    <property type="match status" value="1"/>
</dbReference>
<comment type="PTM">
    <text evidence="5">Methylated by PrmC. Methylation increases the termination efficiency of RF1.</text>
</comment>
<dbReference type="Pfam" id="PF00472">
    <property type="entry name" value="RF-1"/>
    <property type="match status" value="1"/>
</dbReference>
<keyword evidence="4 5" id="KW-0648">Protein biosynthesis</keyword>
<dbReference type="Gene3D" id="3.30.160.20">
    <property type="match status" value="1"/>
</dbReference>
<dbReference type="PATRIC" id="fig|1391654.3.peg.7676"/>
<dbReference type="OrthoDB" id="9806673at2"/>
<dbReference type="Pfam" id="PF03462">
    <property type="entry name" value="PCRF"/>
    <property type="match status" value="1"/>
</dbReference>
<feature type="domain" description="Prokaryotic-type class I peptide chain release factors" evidence="8">
    <location>
        <begin position="225"/>
        <end position="241"/>
    </location>
</feature>
<dbReference type="SMART" id="SM00937">
    <property type="entry name" value="PCRF"/>
    <property type="match status" value="1"/>
</dbReference>
<evidence type="ECO:0000256" key="2">
    <source>
        <dbReference type="ARBA" id="ARBA00010835"/>
    </source>
</evidence>
<sequence>MLPIDKLEQLSRRYVELDDLLCQPEILSDRNQLSKLNKERTELEPLVQAFSEYRTVEKKLKDDEEALADPDLRELAELEIPELQTQRADLEKQIQFLLLPADPNDKKNVILEIRGGEGGEEAALFAADLFRMYARFAETRGWTLEPMSISESTTGGFKEIIALISGKDVYSQMRFEGGVHRVQRVPATETQGRIHTSTATVAILPEADDVDVHIDDKDLEISIAASGGPGGQGVNTTNSAVQIQHKPTGIIVKCQDERSQLKNKAKALKVLKSRLLDIEREKQEAALSAERRGMVGTGERSQKIRTYNYPQNRVSDHRIKLTLNKLERIISGDLEELITALRTHRQAALLNIANGGNGAFSFNDGDDDA</sequence>
<feature type="coiled-coil region" evidence="7">
    <location>
        <begin position="251"/>
        <end position="288"/>
    </location>
</feature>
<proteinExistence type="inferred from homology"/>
<evidence type="ECO:0000256" key="7">
    <source>
        <dbReference type="SAM" id="Coils"/>
    </source>
</evidence>
<gene>
    <name evidence="5" type="primary">prfA</name>
    <name evidence="9" type="ORF">AKJ09_07565</name>
</gene>
<dbReference type="HAMAP" id="MF_00093">
    <property type="entry name" value="Rel_fac_1"/>
    <property type="match status" value="1"/>
</dbReference>
<dbReference type="FunFam" id="3.30.70.1660:FF:000002">
    <property type="entry name" value="Peptide chain release factor 1"/>
    <property type="match status" value="1"/>
</dbReference>
<keyword evidence="7" id="KW-0175">Coiled coil</keyword>
<dbReference type="STRING" id="1391654.AKJ09_07565"/>
<dbReference type="GO" id="GO:0005737">
    <property type="term" value="C:cytoplasm"/>
    <property type="evidence" value="ECO:0007669"/>
    <property type="project" value="UniProtKB-SubCell"/>
</dbReference>